<evidence type="ECO:0000313" key="3">
    <source>
        <dbReference type="Proteomes" id="UP001160148"/>
    </source>
</evidence>
<gene>
    <name evidence="2" type="ORF">MEUPH1_LOCUS4370</name>
</gene>
<evidence type="ECO:0000256" key="1">
    <source>
        <dbReference type="SAM" id="MobiDB-lite"/>
    </source>
</evidence>
<feature type="region of interest" description="Disordered" evidence="1">
    <location>
        <begin position="50"/>
        <end position="70"/>
    </location>
</feature>
<comment type="caution">
    <text evidence="2">The sequence shown here is derived from an EMBL/GenBank/DDBJ whole genome shotgun (WGS) entry which is preliminary data.</text>
</comment>
<keyword evidence="3" id="KW-1185">Reference proteome</keyword>
<accession>A0AAV0VXJ1</accession>
<organism evidence="2 3">
    <name type="scientific">Macrosiphum euphorbiae</name>
    <name type="common">potato aphid</name>
    <dbReference type="NCBI Taxonomy" id="13131"/>
    <lineage>
        <taxon>Eukaryota</taxon>
        <taxon>Metazoa</taxon>
        <taxon>Ecdysozoa</taxon>
        <taxon>Arthropoda</taxon>
        <taxon>Hexapoda</taxon>
        <taxon>Insecta</taxon>
        <taxon>Pterygota</taxon>
        <taxon>Neoptera</taxon>
        <taxon>Paraneoptera</taxon>
        <taxon>Hemiptera</taxon>
        <taxon>Sternorrhyncha</taxon>
        <taxon>Aphidomorpha</taxon>
        <taxon>Aphidoidea</taxon>
        <taxon>Aphididae</taxon>
        <taxon>Macrosiphini</taxon>
        <taxon>Macrosiphum</taxon>
    </lineage>
</organism>
<sequence>MFNAHRSTDTTLCDDNAIVRCRNVWQTYFRVKQKNTTPTVTCAIHLNHTNKTGIQDDDSKKKQKQQQRLEDLAPARGSCTTILLSLSLSA</sequence>
<dbReference type="EMBL" id="CARXXK010000001">
    <property type="protein sequence ID" value="CAI6347597.1"/>
    <property type="molecule type" value="Genomic_DNA"/>
</dbReference>
<evidence type="ECO:0000313" key="2">
    <source>
        <dbReference type="EMBL" id="CAI6347597.1"/>
    </source>
</evidence>
<dbReference type="Proteomes" id="UP001160148">
    <property type="component" value="Unassembled WGS sequence"/>
</dbReference>
<dbReference type="AlphaFoldDB" id="A0AAV0VXJ1"/>
<name>A0AAV0VXJ1_9HEMI</name>
<reference evidence="2 3" key="1">
    <citation type="submission" date="2023-01" db="EMBL/GenBank/DDBJ databases">
        <authorList>
            <person name="Whitehead M."/>
        </authorList>
    </citation>
    <scope>NUCLEOTIDE SEQUENCE [LARGE SCALE GENOMIC DNA]</scope>
</reference>
<proteinExistence type="predicted"/>
<protein>
    <submittedName>
        <fullName evidence="2">Uncharacterized protein</fullName>
    </submittedName>
</protein>